<comment type="caution">
    <text evidence="3">The sequence shown here is derived from an EMBL/GenBank/DDBJ whole genome shotgun (WGS) entry which is preliminary data.</text>
</comment>
<evidence type="ECO:0000313" key="3">
    <source>
        <dbReference type="EMBL" id="ENY68536.1"/>
    </source>
</evidence>
<dbReference type="PANTHER" id="PTHR11371">
    <property type="entry name" value="DEOXYRIBONUCLEASE"/>
    <property type="match status" value="1"/>
</dbReference>
<sequence length="452" mass="51006">MKSKRNILLLVTTPLVIPSFLIAASCETNAPKNTQNEEKYNAKLSELMNNIKKIEDKDIQDQFNNEALSIIESKKTDPKIKILERIEALLTEINKKLQGNNNPGGNSNPNPSITPEPTPTPQPSVSPKPNPGSNSNSSTFKWGHWNILNFTGNESKQKDKAKRISLLISEEKFDVLGLTEVVEENGIKKLVEDINKLTNSNLYSYTISGKEKGDKFNAGSAEYVAILYNKNKFEPIQFNNGQVGYSYKDKFNDNLGDSAAQYARPPYGVQFKYKLKPNTKMTFVFDHFDGPGKPKKDLGEKMIDGIGSFEYREAKHLGNVLQKFDSLGNNAGNIFFAGDTNIKTGREKKTFDWLDKYGGNLGYKSVFEDDKKYSSSLSTRGGFANPYDKMFYKTDFKLTNSFIFDIYKVAKQGDPLYELFKKHGVTIQDGKKIRNQNILSDHTYTVAEFQVQ</sequence>
<reference evidence="3 4" key="1">
    <citation type="journal article" date="2013" name="Genome Announc.">
        <title>Draft Genome Sequences of Mycoplasma auris and Mycoplasma yeatsii, Two Species of the Ear Canal of Caprinae.</title>
        <authorList>
            <person name="Dordet-Frisoni E."/>
            <person name="Baranowski E."/>
            <person name="Barre A."/>
            <person name="Blanchard A."/>
            <person name="Breton M."/>
            <person name="Couture C."/>
            <person name="Dupuy V."/>
            <person name="Gaurivaud P."/>
            <person name="Jacob D."/>
            <person name="Lemaitre C."/>
            <person name="Manso-Silvan L."/>
            <person name="Nikolski M."/>
            <person name="Nouvel L.X."/>
            <person name="Poumarat F."/>
            <person name="Sirand-Pugnet P."/>
            <person name="Thebault P."/>
            <person name="Theil S."/>
            <person name="Thiaucourt F."/>
            <person name="Citti C."/>
            <person name="Tardy F."/>
        </authorList>
    </citation>
    <scope>NUCLEOTIDE SEQUENCE [LARGE SCALE GENOMIC DNA]</scope>
    <source>
        <strain evidence="3 4">15026</strain>
    </source>
</reference>
<dbReference type="RefSeq" id="WP_004425337.1">
    <property type="nucleotide sequence ID" value="NZ_AORI01000012.1"/>
</dbReference>
<feature type="chain" id="PRO_5004155316" evidence="2">
    <location>
        <begin position="24"/>
        <end position="452"/>
    </location>
</feature>
<keyword evidence="4" id="KW-1185">Reference proteome</keyword>
<dbReference type="Proteomes" id="UP000013131">
    <property type="component" value="Unassembled WGS sequence"/>
</dbReference>
<protein>
    <submittedName>
        <fullName evidence="3">Membrane nuclease A, predicted lipoprotein</fullName>
    </submittedName>
</protein>
<dbReference type="Gene3D" id="3.60.10.10">
    <property type="entry name" value="Endonuclease/exonuclease/phosphatase"/>
    <property type="match status" value="1"/>
</dbReference>
<proteinExistence type="predicted"/>
<evidence type="ECO:0000256" key="1">
    <source>
        <dbReference type="SAM" id="MobiDB-lite"/>
    </source>
</evidence>
<feature type="compositionally biased region" description="Pro residues" evidence="1">
    <location>
        <begin position="112"/>
        <end position="130"/>
    </location>
</feature>
<dbReference type="AlphaFoldDB" id="N9VAU4"/>
<dbReference type="eggNOG" id="COG0737">
    <property type="taxonomic scope" value="Bacteria"/>
</dbReference>
<dbReference type="OrthoDB" id="403989at2"/>
<feature type="signal peptide" evidence="2">
    <location>
        <begin position="1"/>
        <end position="23"/>
    </location>
</feature>
<dbReference type="PANTHER" id="PTHR11371:SF31">
    <property type="entry name" value="EXTRACELLULAR NUCLEASE"/>
    <property type="match status" value="1"/>
</dbReference>
<dbReference type="EMBL" id="AORI01000012">
    <property type="protein sequence ID" value="ENY68536.1"/>
    <property type="molecule type" value="Genomic_DNA"/>
</dbReference>
<keyword evidence="2" id="KW-0732">Signal</keyword>
<evidence type="ECO:0000313" key="4">
    <source>
        <dbReference type="Proteomes" id="UP000013131"/>
    </source>
</evidence>
<dbReference type="CDD" id="cd10283">
    <property type="entry name" value="MnuA_DNase1-like"/>
    <property type="match status" value="1"/>
</dbReference>
<name>N9VAU4_9BACT</name>
<evidence type="ECO:0000256" key="2">
    <source>
        <dbReference type="SAM" id="SignalP"/>
    </source>
</evidence>
<dbReference type="SUPFAM" id="SSF56219">
    <property type="entry name" value="DNase I-like"/>
    <property type="match status" value="1"/>
</dbReference>
<keyword evidence="3" id="KW-0449">Lipoprotein</keyword>
<feature type="region of interest" description="Disordered" evidence="1">
    <location>
        <begin position="96"/>
        <end position="138"/>
    </location>
</feature>
<organism evidence="3 4">
    <name type="scientific">Metamycoplasma auris 15026</name>
    <dbReference type="NCBI Taxonomy" id="1188233"/>
    <lineage>
        <taxon>Bacteria</taxon>
        <taxon>Bacillati</taxon>
        <taxon>Mycoplasmatota</taxon>
        <taxon>Mycoplasmoidales</taxon>
        <taxon>Metamycoplasmataceae</taxon>
        <taxon>Metamycoplasma</taxon>
    </lineage>
</organism>
<dbReference type="STRING" id="1188233.MAU_6140"/>
<accession>N9VAU4</accession>
<dbReference type="NCBIfam" id="NF045851">
    <property type="entry name" value="mem_nucl_MnuA"/>
    <property type="match status" value="1"/>
</dbReference>
<feature type="compositionally biased region" description="Low complexity" evidence="1">
    <location>
        <begin position="99"/>
        <end position="111"/>
    </location>
</feature>
<dbReference type="PATRIC" id="fig|1188233.3.peg.594"/>
<gene>
    <name evidence="3" type="primary">mnuA</name>
    <name evidence="3" type="ORF">MAU_6140</name>
</gene>
<dbReference type="InterPro" id="IPR036691">
    <property type="entry name" value="Endo/exonu/phosph_ase_sf"/>
</dbReference>
<dbReference type="PROSITE" id="PS51257">
    <property type="entry name" value="PROKAR_LIPOPROTEIN"/>
    <property type="match status" value="1"/>
</dbReference>